<evidence type="ECO:0000313" key="3">
    <source>
        <dbReference type="Proteomes" id="UP000264800"/>
    </source>
</evidence>
<feature type="domain" description="DAAF9 N-terminal" evidence="1">
    <location>
        <begin position="26"/>
        <end position="177"/>
    </location>
</feature>
<dbReference type="Pfam" id="PF23281">
    <property type="entry name" value="DAAF9_N"/>
    <property type="match status" value="1"/>
</dbReference>
<dbReference type="Proteomes" id="UP000264800">
    <property type="component" value="Unplaced"/>
</dbReference>
<reference evidence="2" key="1">
    <citation type="submission" date="2025-08" db="UniProtKB">
        <authorList>
            <consortium name="Ensembl"/>
        </authorList>
    </citation>
    <scope>IDENTIFICATION</scope>
</reference>
<organism evidence="2 3">
    <name type="scientific">Kryptolebias marmoratus</name>
    <name type="common">Mangrove killifish</name>
    <name type="synonym">Rivulus marmoratus</name>
    <dbReference type="NCBI Taxonomy" id="37003"/>
    <lineage>
        <taxon>Eukaryota</taxon>
        <taxon>Metazoa</taxon>
        <taxon>Chordata</taxon>
        <taxon>Craniata</taxon>
        <taxon>Vertebrata</taxon>
        <taxon>Euteleostomi</taxon>
        <taxon>Actinopterygii</taxon>
        <taxon>Neopterygii</taxon>
        <taxon>Teleostei</taxon>
        <taxon>Neoteleostei</taxon>
        <taxon>Acanthomorphata</taxon>
        <taxon>Ovalentaria</taxon>
        <taxon>Atherinomorphae</taxon>
        <taxon>Cyprinodontiformes</taxon>
        <taxon>Rivulidae</taxon>
        <taxon>Kryptolebias</taxon>
    </lineage>
</organism>
<dbReference type="AlphaFoldDB" id="A0A3Q3ADK8"/>
<sequence length="184" mass="21031">ETFYSPQFPDLLSAPAIFRLYYFVWCSSCCRLRQVQALLGGGGAAAPDGVLCSLGIDSRYNEGCTELAKYLFYDLYGQNQLNLEPAFEEFPEETLDDVILLIKAECVHLYCNPLNYAHLLPYLSHWRNLRLYCMTETEYEDEEAAEEFKISSFVEMVADCRRVGVPYSAQGTHRGTEKSKLFVK</sequence>
<keyword evidence="3" id="KW-1185">Reference proteome</keyword>
<evidence type="ECO:0000259" key="1">
    <source>
        <dbReference type="Pfam" id="PF23281"/>
    </source>
</evidence>
<name>A0A3Q3ADK8_KRYMA</name>
<dbReference type="PANTHER" id="PTHR33664">
    <property type="entry name" value="RCG26366"/>
    <property type="match status" value="1"/>
</dbReference>
<dbReference type="GeneTree" id="ENSGT00940000165600"/>
<protein>
    <recommendedName>
        <fullName evidence="1">DAAF9 N-terminal domain-containing protein</fullName>
    </recommendedName>
</protein>
<dbReference type="InterPro" id="IPR056498">
    <property type="entry name" value="DAAF9_N"/>
</dbReference>
<reference evidence="2" key="2">
    <citation type="submission" date="2025-09" db="UniProtKB">
        <authorList>
            <consortium name="Ensembl"/>
        </authorList>
    </citation>
    <scope>IDENTIFICATION</scope>
</reference>
<evidence type="ECO:0000313" key="2">
    <source>
        <dbReference type="Ensembl" id="ENSKMAP00000014331.1"/>
    </source>
</evidence>
<proteinExistence type="predicted"/>
<dbReference type="OMA" id="TNDHIFI"/>
<accession>A0A3Q3ADK8</accession>
<dbReference type="PANTHER" id="PTHR33664:SF1">
    <property type="entry name" value="DYNEIN AXONEMAL ASSEMBLY FACTOR 9"/>
    <property type="match status" value="1"/>
</dbReference>
<dbReference type="InterPro" id="IPR040342">
    <property type="entry name" value="DNAAF9"/>
</dbReference>
<dbReference type="Ensembl" id="ENSKMAT00000014543.1">
    <property type="protein sequence ID" value="ENSKMAP00000014331.1"/>
    <property type="gene ID" value="ENSKMAG00000010753.1"/>
</dbReference>